<comment type="caution">
    <text evidence="2">The sequence shown here is derived from an EMBL/GenBank/DDBJ whole genome shotgun (WGS) entry which is preliminary data.</text>
</comment>
<evidence type="ECO:0000313" key="3">
    <source>
        <dbReference type="Proteomes" id="UP000253816"/>
    </source>
</evidence>
<reference evidence="2 3" key="1">
    <citation type="submission" date="2018-07" db="EMBL/GenBank/DDBJ databases">
        <title>Comparative genomics of the Candidatus Parilichlamydiaceae reveals evidence of convergent evolution and genome reduction in the phylum Chlamydiae.</title>
        <authorList>
            <person name="Taylor-Brown A."/>
            <person name="Polkinghorne A."/>
        </authorList>
    </citation>
    <scope>NUCLEOTIDE SEQUENCE [LARGE SCALE GENOMIC DNA]</scope>
    <source>
        <strain evidence="2 3">Hat2</strain>
    </source>
</reference>
<protein>
    <submittedName>
        <fullName evidence="2">Uncharacterized protein</fullName>
    </submittedName>
</protein>
<name>A0A369K9B9_9BACT</name>
<dbReference type="EMBL" id="QQBG01000026">
    <property type="protein sequence ID" value="RDB31181.1"/>
    <property type="molecule type" value="Genomic_DNA"/>
</dbReference>
<gene>
    <name evidence="2" type="ORF">HAT2_00661</name>
</gene>
<proteinExistence type="predicted"/>
<evidence type="ECO:0000256" key="1">
    <source>
        <dbReference type="SAM" id="MobiDB-lite"/>
    </source>
</evidence>
<feature type="region of interest" description="Disordered" evidence="1">
    <location>
        <begin position="1"/>
        <end position="21"/>
    </location>
</feature>
<accession>A0A369K9B9</accession>
<dbReference type="Proteomes" id="UP000253816">
    <property type="component" value="Unassembled WGS sequence"/>
</dbReference>
<organism evidence="2 3">
    <name type="scientific">Candidatus Similichlamydia laticola</name>
    <dbReference type="NCBI Taxonomy" id="2170265"/>
    <lineage>
        <taxon>Bacteria</taxon>
        <taxon>Pseudomonadati</taxon>
        <taxon>Chlamydiota</taxon>
        <taxon>Chlamydiia</taxon>
        <taxon>Parachlamydiales</taxon>
        <taxon>Candidatus Parilichlamydiaceae</taxon>
        <taxon>Candidatus Similichlamydia</taxon>
    </lineage>
</organism>
<sequence>MSYQMSHDQKEAASKSRPLSESYDISLLSLSAERFVC</sequence>
<dbReference type="AlphaFoldDB" id="A0A369K9B9"/>
<keyword evidence="3" id="KW-1185">Reference proteome</keyword>
<evidence type="ECO:0000313" key="2">
    <source>
        <dbReference type="EMBL" id="RDB31181.1"/>
    </source>
</evidence>